<dbReference type="InterPro" id="IPR000653">
    <property type="entry name" value="DegT/StrS_aminotransferase"/>
</dbReference>
<dbReference type="PANTHER" id="PTHR30244:SF9">
    <property type="entry name" value="PROTEIN RV3402C"/>
    <property type="match status" value="1"/>
</dbReference>
<dbReference type="Gene3D" id="3.40.640.10">
    <property type="entry name" value="Type I PLP-dependent aspartate aminotransferase-like (Major domain)"/>
    <property type="match status" value="1"/>
</dbReference>
<name>A0A934RDD9_9BACT</name>
<dbReference type="Pfam" id="PF01041">
    <property type="entry name" value="DegT_DnrJ_EryC1"/>
    <property type="match status" value="1"/>
</dbReference>
<accession>A0A934RDD9</accession>
<dbReference type="PIRSF" id="PIRSF000390">
    <property type="entry name" value="PLP_StrS"/>
    <property type="match status" value="1"/>
</dbReference>
<gene>
    <name evidence="6" type="ORF">JIN81_10835</name>
</gene>
<comment type="caution">
    <text evidence="6">The sequence shown here is derived from an EMBL/GenBank/DDBJ whole genome shotgun (WGS) entry which is preliminary data.</text>
</comment>
<keyword evidence="7" id="KW-1185">Reference proteome</keyword>
<reference evidence="6" key="1">
    <citation type="submission" date="2021-01" db="EMBL/GenBank/DDBJ databases">
        <title>Modified the classification status of verrucomicrobia.</title>
        <authorList>
            <person name="Feng X."/>
        </authorList>
    </citation>
    <scope>NUCLEOTIDE SEQUENCE</scope>
    <source>
        <strain evidence="6">KCTC 22201</strain>
    </source>
</reference>
<evidence type="ECO:0000256" key="5">
    <source>
        <dbReference type="RuleBase" id="RU004508"/>
    </source>
</evidence>
<dbReference type="Proteomes" id="UP000658278">
    <property type="component" value="Unassembled WGS sequence"/>
</dbReference>
<dbReference type="InterPro" id="IPR015424">
    <property type="entry name" value="PyrdxlP-dep_Trfase"/>
</dbReference>
<dbReference type="PANTHER" id="PTHR30244">
    <property type="entry name" value="TRANSAMINASE"/>
    <property type="match status" value="1"/>
</dbReference>
<evidence type="ECO:0000313" key="6">
    <source>
        <dbReference type="EMBL" id="MBK1827517.1"/>
    </source>
</evidence>
<evidence type="ECO:0000256" key="1">
    <source>
        <dbReference type="ARBA" id="ARBA00022898"/>
    </source>
</evidence>
<keyword evidence="1 4" id="KW-0663">Pyridoxal phosphate</keyword>
<keyword evidence="6" id="KW-0808">Transferase</keyword>
<dbReference type="GO" id="GO:0008483">
    <property type="term" value="F:transaminase activity"/>
    <property type="evidence" value="ECO:0007669"/>
    <property type="project" value="UniProtKB-KW"/>
</dbReference>
<sequence>MATAPIQVTTPFLPEFRAYTDLLQGVWERNHLTNQGPLVRELESRIPTHLGLERPVLCVANGGLGLQLLLKAMDVRGTVITTPFSYVATSSCPAWEGLDVRFADIESDHLTLDPAAVEASIDSSSEAIIATHVFGNPCAVDSLARIADKHGLALIYDAAHAWGVRHQGKSILSFGHASMVSTHATKLFHTVEGGFVTAAAPDVMDRVEWMRRFGHKDNDSFHGIGINAKMSEMHAAMGLAVMDRLGEISGRREKICQTYKEALANQSEIRPAFALRSDTEWNHSYFPVLFESEKNLLRAVQRMGQDDIHPRRYFYPCLNQSFSTDDRDGCPVSSDISRRILCLPLSHALTDAELARVIRALGLAA</sequence>
<keyword evidence="6" id="KW-0032">Aminotransferase</keyword>
<dbReference type="EMBL" id="JAENII010000007">
    <property type="protein sequence ID" value="MBK1827517.1"/>
    <property type="molecule type" value="Genomic_DNA"/>
</dbReference>
<evidence type="ECO:0000256" key="4">
    <source>
        <dbReference type="PIRSR" id="PIRSR000390-2"/>
    </source>
</evidence>
<dbReference type="GO" id="GO:0000271">
    <property type="term" value="P:polysaccharide biosynthetic process"/>
    <property type="evidence" value="ECO:0007669"/>
    <property type="project" value="TreeGrafter"/>
</dbReference>
<dbReference type="RefSeq" id="WP_200279037.1">
    <property type="nucleotide sequence ID" value="NZ_JAENII010000007.1"/>
</dbReference>
<protein>
    <submittedName>
        <fullName evidence="6">DegT/DnrJ/EryC1/StrS family aminotransferase</fullName>
    </submittedName>
</protein>
<dbReference type="GO" id="GO:0030170">
    <property type="term" value="F:pyridoxal phosphate binding"/>
    <property type="evidence" value="ECO:0007669"/>
    <property type="project" value="TreeGrafter"/>
</dbReference>
<organism evidence="6 7">
    <name type="scientific">Haloferula rosea</name>
    <dbReference type="NCBI Taxonomy" id="490093"/>
    <lineage>
        <taxon>Bacteria</taxon>
        <taxon>Pseudomonadati</taxon>
        <taxon>Verrucomicrobiota</taxon>
        <taxon>Verrucomicrobiia</taxon>
        <taxon>Verrucomicrobiales</taxon>
        <taxon>Verrucomicrobiaceae</taxon>
        <taxon>Haloferula</taxon>
    </lineage>
</organism>
<evidence type="ECO:0000256" key="3">
    <source>
        <dbReference type="PIRSR" id="PIRSR000390-1"/>
    </source>
</evidence>
<comment type="similarity">
    <text evidence="2 5">Belongs to the DegT/DnrJ/EryC1 family.</text>
</comment>
<evidence type="ECO:0000313" key="7">
    <source>
        <dbReference type="Proteomes" id="UP000658278"/>
    </source>
</evidence>
<feature type="active site" description="Proton acceptor" evidence="3">
    <location>
        <position position="186"/>
    </location>
</feature>
<proteinExistence type="inferred from homology"/>
<dbReference type="AlphaFoldDB" id="A0A934RDD9"/>
<feature type="modified residue" description="N6-(pyridoxal phosphate)lysine" evidence="4">
    <location>
        <position position="186"/>
    </location>
</feature>
<dbReference type="InterPro" id="IPR015421">
    <property type="entry name" value="PyrdxlP-dep_Trfase_major"/>
</dbReference>
<evidence type="ECO:0000256" key="2">
    <source>
        <dbReference type="ARBA" id="ARBA00037999"/>
    </source>
</evidence>
<dbReference type="SUPFAM" id="SSF53383">
    <property type="entry name" value="PLP-dependent transferases"/>
    <property type="match status" value="1"/>
</dbReference>